<feature type="transmembrane region" description="Helical" evidence="1">
    <location>
        <begin position="263"/>
        <end position="290"/>
    </location>
</feature>
<feature type="chain" id="PRO_5003302196" description="HupE/UreJ family protein" evidence="2">
    <location>
        <begin position="18"/>
        <end position="327"/>
    </location>
</feature>
<name>F3KYK0_9GAMM</name>
<dbReference type="Proteomes" id="UP000005615">
    <property type="component" value="Unassembled WGS sequence"/>
</dbReference>
<feature type="signal peptide" evidence="2">
    <location>
        <begin position="1"/>
        <end position="17"/>
    </location>
</feature>
<feature type="transmembrane region" description="Helical" evidence="1">
    <location>
        <begin position="159"/>
        <end position="180"/>
    </location>
</feature>
<dbReference type="Pfam" id="PF13795">
    <property type="entry name" value="HupE_UreJ_2"/>
    <property type="match status" value="1"/>
</dbReference>
<sequence>MLLAIFALVLVPNVAHAHRFAPSSLQIYEGESAQYEVLWKTPLQTTSNIPLRPALPEGCDIKQESEPQIEGTGVVKRWSLDCSSLDQGLIGAFVGVDGLAQNQASAILIYSYLDGRSWQQVLNTEVDTVTVPSAPTAGGVFGSYTVMGAEHIWAGPDHLLFVLGLVLLVVGFRSLLVTVTSFTVGHSVTLAMVTLGVFDYPVALVEFLIALSIFVLALEVNAAKAGWFARFPWAVALGFGLLHGMGFAGALGEVGLPQGQVPVALLSFNIGIELGQIAFILLVLATGFLVRRYLTAWRTRLEPIAIYTMGGVAAMWCYERGFSVLGF</sequence>
<dbReference type="eggNOG" id="COG2370">
    <property type="taxonomic scope" value="Bacteria"/>
</dbReference>
<comment type="caution">
    <text evidence="3">The sequence shown here is derived from an EMBL/GenBank/DDBJ whole genome shotgun (WGS) entry which is preliminary data.</text>
</comment>
<evidence type="ECO:0000313" key="4">
    <source>
        <dbReference type="Proteomes" id="UP000005615"/>
    </source>
</evidence>
<dbReference type="STRING" id="2518989.IMCC3088_2020"/>
<feature type="transmembrane region" description="Helical" evidence="1">
    <location>
        <begin position="231"/>
        <end position="251"/>
    </location>
</feature>
<dbReference type="AlphaFoldDB" id="F3KYK0"/>
<keyword evidence="4" id="KW-1185">Reference proteome</keyword>
<keyword evidence="2" id="KW-0732">Signal</keyword>
<reference evidence="3 4" key="1">
    <citation type="journal article" date="2011" name="J. Bacteriol.">
        <title>Genome sequence of strain IMCC3088, a proteorhodopsin-containing marine bacterium belonging to the OM60/NOR5 clade.</title>
        <authorList>
            <person name="Jang Y."/>
            <person name="Oh H.M."/>
            <person name="Kang I."/>
            <person name="Lee K."/>
            <person name="Yang S.J."/>
            <person name="Cho J.C."/>
        </authorList>
    </citation>
    <scope>NUCLEOTIDE SEQUENCE [LARGE SCALE GENOMIC DNA]</scope>
    <source>
        <strain evidence="3 4">IMCC3088</strain>
    </source>
</reference>
<gene>
    <name evidence="3" type="ORF">IMCC3088_2020</name>
</gene>
<keyword evidence="1" id="KW-0472">Membrane</keyword>
<organism evidence="3 4">
    <name type="scientific">Aequoribacter fuscus</name>
    <dbReference type="NCBI Taxonomy" id="2518989"/>
    <lineage>
        <taxon>Bacteria</taxon>
        <taxon>Pseudomonadati</taxon>
        <taxon>Pseudomonadota</taxon>
        <taxon>Gammaproteobacteria</taxon>
        <taxon>Cellvibrionales</taxon>
        <taxon>Halieaceae</taxon>
        <taxon>Aequoribacter</taxon>
    </lineage>
</organism>
<keyword evidence="1" id="KW-0812">Transmembrane</keyword>
<accession>F3KYK0</accession>
<dbReference type="EMBL" id="AEIG01000005">
    <property type="protein sequence ID" value="EGG30831.1"/>
    <property type="molecule type" value="Genomic_DNA"/>
</dbReference>
<proteinExistence type="predicted"/>
<evidence type="ECO:0000256" key="2">
    <source>
        <dbReference type="SAM" id="SignalP"/>
    </source>
</evidence>
<evidence type="ECO:0008006" key="5">
    <source>
        <dbReference type="Google" id="ProtNLM"/>
    </source>
</evidence>
<evidence type="ECO:0000313" key="3">
    <source>
        <dbReference type="EMBL" id="EGG30831.1"/>
    </source>
</evidence>
<keyword evidence="1" id="KW-1133">Transmembrane helix</keyword>
<evidence type="ECO:0000256" key="1">
    <source>
        <dbReference type="SAM" id="Phobius"/>
    </source>
</evidence>
<dbReference type="InterPro" id="IPR032809">
    <property type="entry name" value="Put_HupE_UreJ"/>
</dbReference>
<feature type="transmembrane region" description="Helical" evidence="1">
    <location>
        <begin position="200"/>
        <end position="219"/>
    </location>
</feature>
<protein>
    <recommendedName>
        <fullName evidence="5">HupE/UreJ family protein</fullName>
    </recommendedName>
</protein>